<evidence type="ECO:0000313" key="2">
    <source>
        <dbReference type="Proteomes" id="UP000014715"/>
    </source>
</evidence>
<name>S0A1H4_9CAUD</name>
<protein>
    <submittedName>
        <fullName evidence="1">Uncharacterized protein</fullName>
    </submittedName>
</protein>
<sequence>MKNLEVINAAFNKATEAGVYNVNEVLTIASAINNVAVTIQTAEASKMMVKDPVTVPAPKVDRDMPVAGREGVIKMETIID</sequence>
<reference evidence="2" key="2">
    <citation type="submission" date="2013-03" db="EMBL/GenBank/DDBJ databases">
        <title>The Cellulophaga phages: a novel, diverse, and globally ubiquitous model system.</title>
        <authorList>
            <person name="Holmfeldt K."/>
            <person name="Solonenko N."/>
            <person name="Shah M."/>
            <person name="Corrier K."/>
            <person name="Riemann L."/>
            <person name="VerBerkmoes N.C."/>
            <person name="Sullivan M.B."/>
        </authorList>
    </citation>
    <scope>NUCLEOTIDE SEQUENCE [LARGE SCALE GENOMIC DNA]</scope>
</reference>
<evidence type="ECO:0000313" key="1">
    <source>
        <dbReference type="EMBL" id="AGO48038.1"/>
    </source>
</evidence>
<dbReference type="Proteomes" id="UP000014715">
    <property type="component" value="Segment"/>
</dbReference>
<dbReference type="GeneID" id="16796865"/>
<accession>S0A1H4</accession>
<dbReference type="KEGG" id="vg:16796865"/>
<reference evidence="1 2" key="1">
    <citation type="journal article" date="2013" name="Proc. Natl. Acad. Sci. U.S.A.">
        <title>Twelve previously unknown phage genera are ubiquitous in global oceans.</title>
        <authorList>
            <person name="Holmfeldt K."/>
            <person name="Solonenko N."/>
            <person name="Shah M."/>
            <person name="Corrier K."/>
            <person name="Riemann L."/>
            <person name="Verberkmoes N.C."/>
            <person name="Sullivan M.B."/>
        </authorList>
    </citation>
    <scope>NUCLEOTIDE SEQUENCE [LARGE SCALE GENOMIC DNA]</scope>
    <source>
        <strain evidence="1">Phi38:1</strain>
    </source>
</reference>
<dbReference type="EMBL" id="KC821614">
    <property type="protein sequence ID" value="AGO48038.1"/>
    <property type="molecule type" value="Genomic_DNA"/>
</dbReference>
<dbReference type="RefSeq" id="YP_008241389.1">
    <property type="nucleotide sequence ID" value="NC_021796.1"/>
</dbReference>
<keyword evidence="2" id="KW-1185">Reference proteome</keyword>
<proteinExistence type="predicted"/>
<gene>
    <name evidence="1" type="ORF">Phi38:1_gp008</name>
</gene>
<organism evidence="1 2">
    <name type="scientific">Cellulophaga phage phi38:1</name>
    <dbReference type="NCBI Taxonomy" id="1327977"/>
    <lineage>
        <taxon>Viruses</taxon>
        <taxon>Duplodnaviria</taxon>
        <taxon>Heunggongvirae</taxon>
        <taxon>Uroviricota</taxon>
        <taxon>Caudoviricetes</taxon>
        <taxon>Pervagoviridae</taxon>
        <taxon>Callevirus</taxon>
        <taxon>Callevirus phi38una</taxon>
    </lineage>
</organism>